<name>A0A5B7JTT5_PORTR</name>
<gene>
    <name evidence="1" type="ORF">E2C01_091760</name>
</gene>
<dbReference type="EMBL" id="VSRR010106207">
    <property type="protein sequence ID" value="MPC96498.1"/>
    <property type="molecule type" value="Genomic_DNA"/>
</dbReference>
<comment type="caution">
    <text evidence="1">The sequence shown here is derived from an EMBL/GenBank/DDBJ whole genome shotgun (WGS) entry which is preliminary data.</text>
</comment>
<proteinExistence type="predicted"/>
<dbReference type="AlphaFoldDB" id="A0A5B7JTT5"/>
<sequence length="93" mass="10704">MCDSGENETVEHVMLECVKYARNRSCRSKGPAQEQSRVACSIKIKIKISKVIVNRSEDESNAVWRIGEKEMNQAREYKYLGMWVSPSGYKKTE</sequence>
<keyword evidence="2" id="KW-1185">Reference proteome</keyword>
<protein>
    <submittedName>
        <fullName evidence="1">Uncharacterized protein</fullName>
    </submittedName>
</protein>
<reference evidence="1 2" key="1">
    <citation type="submission" date="2019-05" db="EMBL/GenBank/DDBJ databases">
        <title>Another draft genome of Portunus trituberculatus and its Hox gene families provides insights of decapod evolution.</title>
        <authorList>
            <person name="Jeong J.-H."/>
            <person name="Song I."/>
            <person name="Kim S."/>
            <person name="Choi T."/>
            <person name="Kim D."/>
            <person name="Ryu S."/>
            <person name="Kim W."/>
        </authorList>
    </citation>
    <scope>NUCLEOTIDE SEQUENCE [LARGE SCALE GENOMIC DNA]</scope>
    <source>
        <tissue evidence="1">Muscle</tissue>
    </source>
</reference>
<dbReference type="Proteomes" id="UP000324222">
    <property type="component" value="Unassembled WGS sequence"/>
</dbReference>
<evidence type="ECO:0000313" key="1">
    <source>
        <dbReference type="EMBL" id="MPC96498.1"/>
    </source>
</evidence>
<organism evidence="1 2">
    <name type="scientific">Portunus trituberculatus</name>
    <name type="common">Swimming crab</name>
    <name type="synonym">Neptunus trituberculatus</name>
    <dbReference type="NCBI Taxonomy" id="210409"/>
    <lineage>
        <taxon>Eukaryota</taxon>
        <taxon>Metazoa</taxon>
        <taxon>Ecdysozoa</taxon>
        <taxon>Arthropoda</taxon>
        <taxon>Crustacea</taxon>
        <taxon>Multicrustacea</taxon>
        <taxon>Malacostraca</taxon>
        <taxon>Eumalacostraca</taxon>
        <taxon>Eucarida</taxon>
        <taxon>Decapoda</taxon>
        <taxon>Pleocyemata</taxon>
        <taxon>Brachyura</taxon>
        <taxon>Eubrachyura</taxon>
        <taxon>Portunoidea</taxon>
        <taxon>Portunidae</taxon>
        <taxon>Portuninae</taxon>
        <taxon>Portunus</taxon>
    </lineage>
</organism>
<evidence type="ECO:0000313" key="2">
    <source>
        <dbReference type="Proteomes" id="UP000324222"/>
    </source>
</evidence>
<accession>A0A5B7JTT5</accession>